<evidence type="ECO:0000313" key="6">
    <source>
        <dbReference type="EMBL" id="KAG3217828.1"/>
    </source>
</evidence>
<dbReference type="Gene3D" id="2.40.50.40">
    <property type="match status" value="1"/>
</dbReference>
<name>A0A329T2L5_9STRA</name>
<keyword evidence="8" id="KW-1185">Reference proteome</keyword>
<dbReference type="InterPro" id="IPR016197">
    <property type="entry name" value="Chromo-like_dom_sf"/>
</dbReference>
<dbReference type="Proteomes" id="UP000251314">
    <property type="component" value="Unassembled WGS sequence"/>
</dbReference>
<dbReference type="InterPro" id="IPR000953">
    <property type="entry name" value="Chromo/chromo_shadow_dom"/>
</dbReference>
<dbReference type="VEuPathDB" id="FungiDB:PC110_g672"/>
<feature type="domain" description="Chromo" evidence="1">
    <location>
        <begin position="168"/>
        <end position="218"/>
    </location>
</feature>
<organism evidence="7 8">
    <name type="scientific">Phytophthora cactorum</name>
    <dbReference type="NCBI Taxonomy" id="29920"/>
    <lineage>
        <taxon>Eukaryota</taxon>
        <taxon>Sar</taxon>
        <taxon>Stramenopiles</taxon>
        <taxon>Oomycota</taxon>
        <taxon>Peronosporomycetes</taxon>
        <taxon>Peronosporales</taxon>
        <taxon>Peronosporaceae</taxon>
        <taxon>Phytophthora</taxon>
    </lineage>
</organism>
<evidence type="ECO:0000313" key="3">
    <source>
        <dbReference type="EMBL" id="KAG2911593.1"/>
    </source>
</evidence>
<dbReference type="SUPFAM" id="SSF54160">
    <property type="entry name" value="Chromo domain-like"/>
    <property type="match status" value="1"/>
</dbReference>
<evidence type="ECO:0000313" key="5">
    <source>
        <dbReference type="EMBL" id="KAG2976923.1"/>
    </source>
</evidence>
<dbReference type="Proteomes" id="UP000774804">
    <property type="component" value="Unassembled WGS sequence"/>
</dbReference>
<sequence length="263" mass="29518">MGSSWWIPPVTAFTGLPGSSQLSALLPVNFAEGYTMSCVEKQQKRHLVDVRAALDTIHQQRLMTSNSQNVQNRKRAAAKSGVRMANYSVGDLVLAASAIHSGNKLAVHWRGPKRVVRSLNDYTFEGQDLCASYARTARHASRLKFYRDSARGVTEDLLSHALHGEGGHLAEALVNCRLSSVSKQWEVFVQWIGLDPEEACWEPAEIIYEDVPKIVWAFVASSAQDHLVRRMWTHLAPKAPIKVPIDEIERRRQPGHSRCWRGK</sequence>
<protein>
    <recommendedName>
        <fullName evidence="1">Chromo domain-containing protein</fullName>
    </recommendedName>
</protein>
<dbReference type="Proteomes" id="UP000736787">
    <property type="component" value="Unassembled WGS sequence"/>
</dbReference>
<dbReference type="EMBL" id="RCML01000443">
    <property type="protein sequence ID" value="KAG2976923.1"/>
    <property type="molecule type" value="Genomic_DNA"/>
</dbReference>
<dbReference type="AlphaFoldDB" id="A0A329T2L5"/>
<evidence type="ECO:0000313" key="2">
    <source>
        <dbReference type="EMBL" id="KAG2854220.1"/>
    </source>
</evidence>
<reference evidence="7 8" key="1">
    <citation type="submission" date="2018-01" db="EMBL/GenBank/DDBJ databases">
        <title>Draft genome of the strawberry crown rot pathogen Phytophthora cactorum.</title>
        <authorList>
            <person name="Armitage A.D."/>
            <person name="Lysoe E."/>
            <person name="Nellist C.F."/>
            <person name="Harrison R.J."/>
            <person name="Brurberg M.B."/>
        </authorList>
    </citation>
    <scope>NUCLEOTIDE SEQUENCE [LARGE SCALE GENOMIC DNA]</scope>
    <source>
        <strain evidence="7 8">10300</strain>
    </source>
</reference>
<dbReference type="EMBL" id="RCMV01000397">
    <property type="protein sequence ID" value="KAG3217828.1"/>
    <property type="molecule type" value="Genomic_DNA"/>
</dbReference>
<dbReference type="Proteomes" id="UP000760860">
    <property type="component" value="Unassembled WGS sequence"/>
</dbReference>
<dbReference type="EMBL" id="RCMK01000008">
    <property type="protein sequence ID" value="KAG2955025.1"/>
    <property type="molecule type" value="Genomic_DNA"/>
</dbReference>
<evidence type="ECO:0000259" key="1">
    <source>
        <dbReference type="PROSITE" id="PS50013"/>
    </source>
</evidence>
<dbReference type="EMBL" id="RCMG01000439">
    <property type="protein sequence ID" value="KAG2854220.1"/>
    <property type="molecule type" value="Genomic_DNA"/>
</dbReference>
<dbReference type="EMBL" id="MJFZ01000007">
    <property type="protein sequence ID" value="RAW43125.1"/>
    <property type="molecule type" value="Genomic_DNA"/>
</dbReference>
<dbReference type="OrthoDB" id="111345at2759"/>
<proteinExistence type="predicted"/>
<evidence type="ECO:0000313" key="4">
    <source>
        <dbReference type="EMBL" id="KAG2955025.1"/>
    </source>
</evidence>
<evidence type="ECO:0000313" key="7">
    <source>
        <dbReference type="EMBL" id="RAW43125.1"/>
    </source>
</evidence>
<dbReference type="EMBL" id="RCMI01000419">
    <property type="protein sequence ID" value="KAG2911593.1"/>
    <property type="molecule type" value="Genomic_DNA"/>
</dbReference>
<reference evidence="2" key="2">
    <citation type="submission" date="2018-10" db="EMBL/GenBank/DDBJ databases">
        <title>Effector identification in a new, highly contiguous assembly of the strawberry crown rot pathogen Phytophthora cactorum.</title>
        <authorList>
            <person name="Armitage A.D."/>
            <person name="Nellist C.F."/>
            <person name="Bates H."/>
            <person name="Vickerstaff R.J."/>
            <person name="Harrison R.J."/>
        </authorList>
    </citation>
    <scope>NUCLEOTIDE SEQUENCE</scope>
    <source>
        <strain evidence="2">15-7</strain>
        <strain evidence="3">4032</strain>
        <strain evidence="4">4040</strain>
        <strain evidence="5">P415</strain>
        <strain evidence="6">P421</strain>
    </source>
</reference>
<comment type="caution">
    <text evidence="7">The sequence shown here is derived from an EMBL/GenBank/DDBJ whole genome shotgun (WGS) entry which is preliminary data.</text>
</comment>
<evidence type="ECO:0000313" key="8">
    <source>
        <dbReference type="Proteomes" id="UP000251314"/>
    </source>
</evidence>
<accession>A0A329T2L5</accession>
<dbReference type="Proteomes" id="UP000735874">
    <property type="component" value="Unassembled WGS sequence"/>
</dbReference>
<dbReference type="Proteomes" id="UP000697107">
    <property type="component" value="Unassembled WGS sequence"/>
</dbReference>
<gene>
    <name evidence="7" type="ORF">PC110_g672</name>
    <name evidence="2" type="ORF">PC113_g13504</name>
    <name evidence="3" type="ORF">PC115_g12515</name>
    <name evidence="4" type="ORF">PC117_g769</name>
    <name evidence="5" type="ORF">PC118_g13176</name>
    <name evidence="6" type="ORF">PC129_g11345</name>
</gene>
<dbReference type="PROSITE" id="PS50013">
    <property type="entry name" value="CHROMO_2"/>
    <property type="match status" value="1"/>
</dbReference>